<dbReference type="EC" id="2.7.7.65" evidence="1"/>
<dbReference type="RefSeq" id="WP_251973116.1">
    <property type="nucleotide sequence ID" value="NZ_AP025730.1"/>
</dbReference>
<evidence type="ECO:0000256" key="1">
    <source>
        <dbReference type="ARBA" id="ARBA00012528"/>
    </source>
</evidence>
<dbReference type="NCBIfam" id="TIGR00254">
    <property type="entry name" value="GGDEF"/>
    <property type="match status" value="1"/>
</dbReference>
<dbReference type="Proteomes" id="UP001057498">
    <property type="component" value="Chromosome"/>
</dbReference>
<comment type="catalytic activity">
    <reaction evidence="2">
        <text>2 GTP = 3',3'-c-di-GMP + 2 diphosphate</text>
        <dbReference type="Rhea" id="RHEA:24898"/>
        <dbReference type="ChEBI" id="CHEBI:33019"/>
        <dbReference type="ChEBI" id="CHEBI:37565"/>
        <dbReference type="ChEBI" id="CHEBI:58805"/>
        <dbReference type="EC" id="2.7.7.65"/>
    </reaction>
</comment>
<keyword evidence="6" id="KW-1185">Reference proteome</keyword>
<protein>
    <recommendedName>
        <fullName evidence="1">diguanylate cyclase</fullName>
        <ecNumber evidence="1">2.7.7.65</ecNumber>
    </recommendedName>
</protein>
<keyword evidence="3" id="KW-0472">Membrane</keyword>
<feature type="transmembrane region" description="Helical" evidence="3">
    <location>
        <begin position="57"/>
        <end position="78"/>
    </location>
</feature>
<evidence type="ECO:0000256" key="3">
    <source>
        <dbReference type="SAM" id="Phobius"/>
    </source>
</evidence>
<organism evidence="5 6">
    <name type="scientific">Sphaerotilus microaerophilus</name>
    <dbReference type="NCBI Taxonomy" id="2914710"/>
    <lineage>
        <taxon>Bacteria</taxon>
        <taxon>Pseudomonadati</taxon>
        <taxon>Pseudomonadota</taxon>
        <taxon>Betaproteobacteria</taxon>
        <taxon>Burkholderiales</taxon>
        <taxon>Sphaerotilaceae</taxon>
        <taxon>Sphaerotilus</taxon>
    </lineage>
</organism>
<dbReference type="Pfam" id="PF00990">
    <property type="entry name" value="GGDEF"/>
    <property type="match status" value="1"/>
</dbReference>
<evidence type="ECO:0000313" key="5">
    <source>
        <dbReference type="EMBL" id="BDI05046.1"/>
    </source>
</evidence>
<dbReference type="SMART" id="SM00267">
    <property type="entry name" value="GGDEF"/>
    <property type="match status" value="1"/>
</dbReference>
<evidence type="ECO:0000313" key="6">
    <source>
        <dbReference type="Proteomes" id="UP001057498"/>
    </source>
</evidence>
<dbReference type="InterPro" id="IPR050469">
    <property type="entry name" value="Diguanylate_Cyclase"/>
</dbReference>
<dbReference type="PANTHER" id="PTHR45138:SF9">
    <property type="entry name" value="DIGUANYLATE CYCLASE DGCM-RELATED"/>
    <property type="match status" value="1"/>
</dbReference>
<name>A0ABM7YL18_9BURK</name>
<feature type="transmembrane region" description="Helical" evidence="3">
    <location>
        <begin position="32"/>
        <end position="51"/>
    </location>
</feature>
<feature type="transmembrane region" description="Helical" evidence="3">
    <location>
        <begin position="90"/>
        <end position="114"/>
    </location>
</feature>
<feature type="domain" description="GGDEF" evidence="4">
    <location>
        <begin position="223"/>
        <end position="360"/>
    </location>
</feature>
<dbReference type="CDD" id="cd01949">
    <property type="entry name" value="GGDEF"/>
    <property type="match status" value="1"/>
</dbReference>
<sequence length="360" mass="39088">MRRPLQRFISYIGAHNAQQRDAHERDRARQRAFISAAFAAVTAWGAWRAPMPSLLDAVVPVLSLCYTLVAVLHLKFVLSRRRAGVTSQYVFIVLDSALTVVACVGAPAVLAAFYPVLMVQIVRCGMRYGLRTMWLSWAAGALAAAALLPLSDFWLAQEQLLRSFLIMMVVIPVLFGPLIRTLHRVTSELRVAAGSDPLTGLSNRRTLTEHIRLARERCEREGTLLAVMLFDLDNFKVVNDTLGHAIGDQLLERVAAAIQRCCRSGDFLARIGGDEFVLLVEGLPPAAGRQRAQAIADKVVAVVQATADELVPVAEVSASAGIYCWAVGEPAAAADTDLIELADRAMYAAKRGGKGRAVMA</sequence>
<dbReference type="PANTHER" id="PTHR45138">
    <property type="entry name" value="REGULATORY COMPONENTS OF SENSORY TRANSDUCTION SYSTEM"/>
    <property type="match status" value="1"/>
</dbReference>
<keyword evidence="3" id="KW-0812">Transmembrane</keyword>
<gene>
    <name evidence="5" type="ORF">CATMQ487_20160</name>
</gene>
<dbReference type="InterPro" id="IPR000160">
    <property type="entry name" value="GGDEF_dom"/>
</dbReference>
<dbReference type="InterPro" id="IPR029787">
    <property type="entry name" value="Nucleotide_cyclase"/>
</dbReference>
<reference evidence="5" key="1">
    <citation type="submission" date="2022-04" db="EMBL/GenBank/DDBJ databases">
        <title>Whole genome sequence of Sphaerotilus sp. FB-5.</title>
        <authorList>
            <person name="Takeda M."/>
            <person name="Narihara S."/>
            <person name="Akimoto M."/>
            <person name="Akimoto R."/>
            <person name="Nishiyashiki S."/>
            <person name="Murakami T."/>
        </authorList>
    </citation>
    <scope>NUCLEOTIDE SEQUENCE</scope>
    <source>
        <strain evidence="5">FB-5</strain>
    </source>
</reference>
<keyword evidence="3" id="KW-1133">Transmembrane helix</keyword>
<proteinExistence type="predicted"/>
<dbReference type="EMBL" id="AP025730">
    <property type="protein sequence ID" value="BDI05046.1"/>
    <property type="molecule type" value="Genomic_DNA"/>
</dbReference>
<feature type="transmembrane region" description="Helical" evidence="3">
    <location>
        <begin position="160"/>
        <end position="179"/>
    </location>
</feature>
<evidence type="ECO:0000256" key="2">
    <source>
        <dbReference type="ARBA" id="ARBA00034247"/>
    </source>
</evidence>
<dbReference type="PROSITE" id="PS50887">
    <property type="entry name" value="GGDEF"/>
    <property type="match status" value="1"/>
</dbReference>
<dbReference type="InterPro" id="IPR043128">
    <property type="entry name" value="Rev_trsase/Diguanyl_cyclase"/>
</dbReference>
<dbReference type="Gene3D" id="3.30.70.270">
    <property type="match status" value="1"/>
</dbReference>
<dbReference type="SUPFAM" id="SSF55073">
    <property type="entry name" value="Nucleotide cyclase"/>
    <property type="match status" value="1"/>
</dbReference>
<accession>A0ABM7YL18</accession>
<evidence type="ECO:0000259" key="4">
    <source>
        <dbReference type="PROSITE" id="PS50887"/>
    </source>
</evidence>
<feature type="transmembrane region" description="Helical" evidence="3">
    <location>
        <begin position="134"/>
        <end position="155"/>
    </location>
</feature>